<name>A0ABW0M100_9BACL</name>
<dbReference type="Proteomes" id="UP001596105">
    <property type="component" value="Unassembled WGS sequence"/>
</dbReference>
<dbReference type="EMBL" id="JBHSMH010000111">
    <property type="protein sequence ID" value="MFC5471799.1"/>
    <property type="molecule type" value="Genomic_DNA"/>
</dbReference>
<organism evidence="1 2">
    <name type="scientific">Cohnella suwonensis</name>
    <dbReference type="NCBI Taxonomy" id="696072"/>
    <lineage>
        <taxon>Bacteria</taxon>
        <taxon>Bacillati</taxon>
        <taxon>Bacillota</taxon>
        <taxon>Bacilli</taxon>
        <taxon>Bacillales</taxon>
        <taxon>Paenibacillaceae</taxon>
        <taxon>Cohnella</taxon>
    </lineage>
</organism>
<proteinExistence type="predicted"/>
<accession>A0ABW0M100</accession>
<reference evidence="2" key="1">
    <citation type="journal article" date="2019" name="Int. J. Syst. Evol. Microbiol.">
        <title>The Global Catalogue of Microorganisms (GCM) 10K type strain sequencing project: providing services to taxonomists for standard genome sequencing and annotation.</title>
        <authorList>
            <consortium name="The Broad Institute Genomics Platform"/>
            <consortium name="The Broad Institute Genome Sequencing Center for Infectious Disease"/>
            <person name="Wu L."/>
            <person name="Ma J."/>
        </authorList>
    </citation>
    <scope>NUCLEOTIDE SEQUENCE [LARGE SCALE GENOMIC DNA]</scope>
    <source>
        <strain evidence="2">CCUG 57113</strain>
    </source>
</reference>
<sequence length="91" mass="10180">MTNRNDPPTEANEPTTYQIRIKGQLDERWSDWFDGLTIIPEPCGDSSIEGVVADQAALHGLLRKIRDLGLPLISVLRVVVPPVKRGECRDE</sequence>
<evidence type="ECO:0000313" key="1">
    <source>
        <dbReference type="EMBL" id="MFC5471799.1"/>
    </source>
</evidence>
<keyword evidence="2" id="KW-1185">Reference proteome</keyword>
<evidence type="ECO:0000313" key="2">
    <source>
        <dbReference type="Proteomes" id="UP001596105"/>
    </source>
</evidence>
<gene>
    <name evidence="1" type="ORF">ACFPPD_24275</name>
</gene>
<comment type="caution">
    <text evidence="1">The sequence shown here is derived from an EMBL/GenBank/DDBJ whole genome shotgun (WGS) entry which is preliminary data.</text>
</comment>
<protein>
    <submittedName>
        <fullName evidence="1">Uncharacterized protein</fullName>
    </submittedName>
</protein>
<dbReference type="RefSeq" id="WP_209744187.1">
    <property type="nucleotide sequence ID" value="NZ_JBHSMH010000111.1"/>
</dbReference>